<evidence type="ECO:0000256" key="1">
    <source>
        <dbReference type="SAM" id="MobiDB-lite"/>
    </source>
</evidence>
<evidence type="ECO:0000313" key="3">
    <source>
        <dbReference type="Proteomes" id="UP000019024"/>
    </source>
</evidence>
<dbReference type="AlphaFoldDB" id="W0JXS9"/>
<dbReference type="HOGENOM" id="CLU_092285_1_0_2"/>
<gene>
    <name evidence="2" type="ORF">HALLA_00525</name>
</gene>
<dbReference type="Proteomes" id="UP000019024">
    <property type="component" value="Plasmid unnamed2"/>
</dbReference>
<accession>W0JXS9</accession>
<feature type="region of interest" description="Disordered" evidence="1">
    <location>
        <begin position="35"/>
        <end position="61"/>
    </location>
</feature>
<keyword evidence="3" id="KW-1185">Reference proteome</keyword>
<dbReference type="RefSeq" id="WP_049954676.1">
    <property type="nucleotide sequence ID" value="NZ_CP007057.1"/>
</dbReference>
<name>W0JXS9_9EURY</name>
<dbReference type="OrthoDB" id="325206at2157"/>
<dbReference type="Pfam" id="PF24373">
    <property type="entry name" value="DUF7529"/>
    <property type="match status" value="1"/>
</dbReference>
<reference evidence="2 3" key="1">
    <citation type="submission" date="2014-01" db="EMBL/GenBank/DDBJ databases">
        <authorList>
            <consortium name="DOE Joint Genome Institute"/>
            <person name="Anderson I."/>
            <person name="Huntemann M."/>
            <person name="Han J."/>
            <person name="Chen A."/>
            <person name="Kyrpides N."/>
            <person name="Mavromatis K."/>
            <person name="Markowitz V."/>
            <person name="Palaniappan K."/>
            <person name="Ivanova N."/>
            <person name="Schaumberg A."/>
            <person name="Pati A."/>
            <person name="Liolios K."/>
            <person name="Nordberg H.P."/>
            <person name="Cantor M.N."/>
            <person name="Hua S.X."/>
            <person name="Woyke T."/>
        </authorList>
    </citation>
    <scope>NUCLEOTIDE SEQUENCE [LARGE SCALE GENOMIC DNA]</scope>
    <source>
        <strain evidence="2 3">XH-48</strain>
        <plasmid evidence="3">2</plasmid>
    </source>
</reference>
<proteinExistence type="predicted"/>
<sequence>MHGEEQSYPANDRWEAFVADAESIADEYREDDWSVLELHPGDVAPQPGPSDRPSIDDETNDYESEYRSIGFDVVVPDDEFEELKDRLGTGFTVSRYEVYQASGFSLIAELDDDQREAVFVPLYYAPDTVERLERLALERGRIDATVRPLSRRRVVSFSHDEPSLFFELPSDTAQSSSE</sequence>
<geneLocation type="plasmid" evidence="2">
    <name>unnamed</name>
</geneLocation>
<dbReference type="eggNOG" id="arCOG02977">
    <property type="taxonomic scope" value="Archaea"/>
</dbReference>
<dbReference type="GeneID" id="25147183"/>
<dbReference type="InterPro" id="IPR055951">
    <property type="entry name" value="DUF7529"/>
</dbReference>
<keyword evidence="2" id="KW-0614">Plasmid</keyword>
<dbReference type="KEGG" id="hlr:HALLA_00525"/>
<organism evidence="2 3">
    <name type="scientific">Halostagnicola larsenii XH-48</name>
    <dbReference type="NCBI Taxonomy" id="797299"/>
    <lineage>
        <taxon>Archaea</taxon>
        <taxon>Methanobacteriati</taxon>
        <taxon>Methanobacteriota</taxon>
        <taxon>Stenosarchaea group</taxon>
        <taxon>Halobacteria</taxon>
        <taxon>Halobacteriales</taxon>
        <taxon>Natrialbaceae</taxon>
        <taxon>Halostagnicola</taxon>
    </lineage>
</organism>
<protein>
    <submittedName>
        <fullName evidence="2">Uncharacterized protein</fullName>
    </submittedName>
</protein>
<evidence type="ECO:0000313" key="2">
    <source>
        <dbReference type="EMBL" id="AHG01808.1"/>
    </source>
</evidence>
<dbReference type="EMBL" id="CP007057">
    <property type="protein sequence ID" value="AHG01808.1"/>
    <property type="molecule type" value="Genomic_DNA"/>
</dbReference>